<protein>
    <recommendedName>
        <fullName evidence="5">Protein sleepless</fullName>
    </recommendedName>
</protein>
<evidence type="ECO:0000313" key="4">
    <source>
        <dbReference type="Proteomes" id="UP001186944"/>
    </source>
</evidence>
<organism evidence="3 4">
    <name type="scientific">Pinctada imbricata</name>
    <name type="common">Atlantic pearl-oyster</name>
    <name type="synonym">Pinctada martensii</name>
    <dbReference type="NCBI Taxonomy" id="66713"/>
    <lineage>
        <taxon>Eukaryota</taxon>
        <taxon>Metazoa</taxon>
        <taxon>Spiralia</taxon>
        <taxon>Lophotrochozoa</taxon>
        <taxon>Mollusca</taxon>
        <taxon>Bivalvia</taxon>
        <taxon>Autobranchia</taxon>
        <taxon>Pteriomorphia</taxon>
        <taxon>Pterioida</taxon>
        <taxon>Pterioidea</taxon>
        <taxon>Pteriidae</taxon>
        <taxon>Pinctada</taxon>
    </lineage>
</organism>
<dbReference type="InterPro" id="IPR045860">
    <property type="entry name" value="Snake_toxin-like_sf"/>
</dbReference>
<dbReference type="InterPro" id="IPR050975">
    <property type="entry name" value="Sleep_regulator"/>
</dbReference>
<dbReference type="GO" id="GO:0032222">
    <property type="term" value="P:regulation of synaptic transmission, cholinergic"/>
    <property type="evidence" value="ECO:0007669"/>
    <property type="project" value="InterPro"/>
</dbReference>
<dbReference type="SUPFAM" id="SSF57302">
    <property type="entry name" value="Snake toxin-like"/>
    <property type="match status" value="1"/>
</dbReference>
<dbReference type="Pfam" id="PF17064">
    <property type="entry name" value="QVR"/>
    <property type="match status" value="1"/>
</dbReference>
<dbReference type="InterPro" id="IPR031424">
    <property type="entry name" value="QVR-like"/>
</dbReference>
<reference evidence="3" key="1">
    <citation type="submission" date="2019-08" db="EMBL/GenBank/DDBJ databases">
        <title>The improved chromosome-level genome for the pearl oyster Pinctada fucata martensii using PacBio sequencing and Hi-C.</title>
        <authorList>
            <person name="Zheng Z."/>
        </authorList>
    </citation>
    <scope>NUCLEOTIDE SEQUENCE</scope>
    <source>
        <strain evidence="3">ZZ-2019</strain>
        <tissue evidence="3">Adductor muscle</tissue>
    </source>
</reference>
<evidence type="ECO:0000313" key="3">
    <source>
        <dbReference type="EMBL" id="KAK3099921.1"/>
    </source>
</evidence>
<name>A0AA89C8S7_PINIB</name>
<keyword evidence="2" id="KW-0325">Glycoprotein</keyword>
<evidence type="ECO:0000256" key="2">
    <source>
        <dbReference type="ARBA" id="ARBA00023180"/>
    </source>
</evidence>
<dbReference type="EMBL" id="VSWD01000006">
    <property type="protein sequence ID" value="KAK3099921.1"/>
    <property type="molecule type" value="Genomic_DNA"/>
</dbReference>
<accession>A0AA89C8S7</accession>
<evidence type="ECO:0008006" key="5">
    <source>
        <dbReference type="Google" id="ProtNLM"/>
    </source>
</evidence>
<proteinExistence type="predicted"/>
<dbReference type="AlphaFoldDB" id="A0AA89C8S7"/>
<keyword evidence="4" id="KW-1185">Reference proteome</keyword>
<keyword evidence="1" id="KW-0732">Signal</keyword>
<evidence type="ECO:0000256" key="1">
    <source>
        <dbReference type="ARBA" id="ARBA00022729"/>
    </source>
</evidence>
<dbReference type="GO" id="GO:0030431">
    <property type="term" value="P:sleep"/>
    <property type="evidence" value="ECO:0007669"/>
    <property type="project" value="InterPro"/>
</dbReference>
<dbReference type="PANTHER" id="PTHR33562">
    <property type="entry name" value="ATILLA, ISOFORM B-RELATED-RELATED"/>
    <property type="match status" value="1"/>
</dbReference>
<comment type="caution">
    <text evidence="3">The sequence shown here is derived from an EMBL/GenBank/DDBJ whole genome shotgun (WGS) entry which is preliminary data.</text>
</comment>
<gene>
    <name evidence="3" type="ORF">FSP39_011807</name>
</gene>
<dbReference type="Proteomes" id="UP001186944">
    <property type="component" value="Unassembled WGS sequence"/>
</dbReference>
<sequence>MIIIYISAYGAIRCFSCSSTSTTACGDDFGMTSPSAQDCPGTCIKRRGKRDNAGVDVVEVTRGCVEQTGDKCFDSSFNGISVYSCTCNTNYCNSASNWKYMYSPLATLIVILNIWRQILQS</sequence>